<gene>
    <name evidence="1" type="ordered locus">MTR_4g077460</name>
</gene>
<protein>
    <submittedName>
        <fullName evidence="1 2">Uncharacterized protein</fullName>
    </submittedName>
</protein>
<sequence>MSGHEVDGMDETKCKPLNVSKEADIYAQQWYFFFFLVDRQNGKVIINSHTQVEVPGFEPWS</sequence>
<dbReference type="EMBL" id="CM001220">
    <property type="protein sequence ID" value="AES89582.1"/>
    <property type="molecule type" value="Genomic_DNA"/>
</dbReference>
<keyword evidence="3" id="KW-1185">Reference proteome</keyword>
<evidence type="ECO:0000313" key="2">
    <source>
        <dbReference type="EnsemblPlants" id="AES89582"/>
    </source>
</evidence>
<reference evidence="1 3" key="2">
    <citation type="journal article" date="2014" name="BMC Genomics">
        <title>An improved genome release (version Mt4.0) for the model legume Medicago truncatula.</title>
        <authorList>
            <person name="Tang H."/>
            <person name="Krishnakumar V."/>
            <person name="Bidwell S."/>
            <person name="Rosen B."/>
            <person name="Chan A."/>
            <person name="Zhou S."/>
            <person name="Gentzbittel L."/>
            <person name="Childs K.L."/>
            <person name="Yandell M."/>
            <person name="Gundlach H."/>
            <person name="Mayer K.F."/>
            <person name="Schwartz D.C."/>
            <person name="Town C.D."/>
        </authorList>
    </citation>
    <scope>GENOME REANNOTATION</scope>
    <source>
        <strain evidence="2 3">cv. Jemalong A17</strain>
    </source>
</reference>
<dbReference type="Proteomes" id="UP000002051">
    <property type="component" value="Chromosome 4"/>
</dbReference>
<dbReference type="PaxDb" id="3880-AES89582"/>
<organism evidence="1 3">
    <name type="scientific">Medicago truncatula</name>
    <name type="common">Barrel medic</name>
    <name type="synonym">Medicago tribuloides</name>
    <dbReference type="NCBI Taxonomy" id="3880"/>
    <lineage>
        <taxon>Eukaryota</taxon>
        <taxon>Viridiplantae</taxon>
        <taxon>Streptophyta</taxon>
        <taxon>Embryophyta</taxon>
        <taxon>Tracheophyta</taxon>
        <taxon>Spermatophyta</taxon>
        <taxon>Magnoliopsida</taxon>
        <taxon>eudicotyledons</taxon>
        <taxon>Gunneridae</taxon>
        <taxon>Pentapetalae</taxon>
        <taxon>rosids</taxon>
        <taxon>fabids</taxon>
        <taxon>Fabales</taxon>
        <taxon>Fabaceae</taxon>
        <taxon>Papilionoideae</taxon>
        <taxon>50 kb inversion clade</taxon>
        <taxon>NPAAA clade</taxon>
        <taxon>Hologalegina</taxon>
        <taxon>IRL clade</taxon>
        <taxon>Trifolieae</taxon>
        <taxon>Medicago</taxon>
    </lineage>
</organism>
<accession>G7JRP9</accession>
<dbReference type="HOGENOM" id="CLU_2926079_0_0_1"/>
<dbReference type="EnsemblPlants" id="AES89582">
    <property type="protein sequence ID" value="AES89582"/>
    <property type="gene ID" value="MTR_4g077460"/>
</dbReference>
<reference evidence="1 3" key="1">
    <citation type="journal article" date="2011" name="Nature">
        <title>The Medicago genome provides insight into the evolution of rhizobial symbioses.</title>
        <authorList>
            <person name="Young N.D."/>
            <person name="Debelle F."/>
            <person name="Oldroyd G.E."/>
            <person name="Geurts R."/>
            <person name="Cannon S.B."/>
            <person name="Udvardi M.K."/>
            <person name="Benedito V.A."/>
            <person name="Mayer K.F."/>
            <person name="Gouzy J."/>
            <person name="Schoof H."/>
            <person name="Van de Peer Y."/>
            <person name="Proost S."/>
            <person name="Cook D.R."/>
            <person name="Meyers B.C."/>
            <person name="Spannagl M."/>
            <person name="Cheung F."/>
            <person name="De Mita S."/>
            <person name="Krishnakumar V."/>
            <person name="Gundlach H."/>
            <person name="Zhou S."/>
            <person name="Mudge J."/>
            <person name="Bharti A.K."/>
            <person name="Murray J.D."/>
            <person name="Naoumkina M.A."/>
            <person name="Rosen B."/>
            <person name="Silverstein K.A."/>
            <person name="Tang H."/>
            <person name="Rombauts S."/>
            <person name="Zhao P.X."/>
            <person name="Zhou P."/>
            <person name="Barbe V."/>
            <person name="Bardou P."/>
            <person name="Bechner M."/>
            <person name="Bellec A."/>
            <person name="Berger A."/>
            <person name="Berges H."/>
            <person name="Bidwell S."/>
            <person name="Bisseling T."/>
            <person name="Choisne N."/>
            <person name="Couloux A."/>
            <person name="Denny R."/>
            <person name="Deshpande S."/>
            <person name="Dai X."/>
            <person name="Doyle J.J."/>
            <person name="Dudez A.M."/>
            <person name="Farmer A.D."/>
            <person name="Fouteau S."/>
            <person name="Franken C."/>
            <person name="Gibelin C."/>
            <person name="Gish J."/>
            <person name="Goldstein S."/>
            <person name="Gonzalez A.J."/>
            <person name="Green P.J."/>
            <person name="Hallab A."/>
            <person name="Hartog M."/>
            <person name="Hua A."/>
            <person name="Humphray S.J."/>
            <person name="Jeong D.H."/>
            <person name="Jing Y."/>
            <person name="Jocker A."/>
            <person name="Kenton S.M."/>
            <person name="Kim D.J."/>
            <person name="Klee K."/>
            <person name="Lai H."/>
            <person name="Lang C."/>
            <person name="Lin S."/>
            <person name="Macmil S.L."/>
            <person name="Magdelenat G."/>
            <person name="Matthews L."/>
            <person name="McCorrison J."/>
            <person name="Monaghan E.L."/>
            <person name="Mun J.H."/>
            <person name="Najar F.Z."/>
            <person name="Nicholson C."/>
            <person name="Noirot C."/>
            <person name="O'Bleness M."/>
            <person name="Paule C.R."/>
            <person name="Poulain J."/>
            <person name="Prion F."/>
            <person name="Qin B."/>
            <person name="Qu C."/>
            <person name="Retzel E.F."/>
            <person name="Riddle C."/>
            <person name="Sallet E."/>
            <person name="Samain S."/>
            <person name="Samson N."/>
            <person name="Sanders I."/>
            <person name="Saurat O."/>
            <person name="Scarpelli C."/>
            <person name="Schiex T."/>
            <person name="Segurens B."/>
            <person name="Severin A.J."/>
            <person name="Sherrier D.J."/>
            <person name="Shi R."/>
            <person name="Sims S."/>
            <person name="Singer S.R."/>
            <person name="Sinharoy S."/>
            <person name="Sterck L."/>
            <person name="Viollet A."/>
            <person name="Wang B.B."/>
            <person name="Wang K."/>
            <person name="Wang M."/>
            <person name="Wang X."/>
            <person name="Warfsmann J."/>
            <person name="Weissenbach J."/>
            <person name="White D.D."/>
            <person name="White J.D."/>
            <person name="Wiley G.B."/>
            <person name="Wincker P."/>
            <person name="Xing Y."/>
            <person name="Yang L."/>
            <person name="Yao Z."/>
            <person name="Ying F."/>
            <person name="Zhai J."/>
            <person name="Zhou L."/>
            <person name="Zuber A."/>
            <person name="Denarie J."/>
            <person name="Dixon R.A."/>
            <person name="May G.D."/>
            <person name="Schwartz D.C."/>
            <person name="Rogers J."/>
            <person name="Quetier F."/>
            <person name="Town C.D."/>
            <person name="Roe B.A."/>
        </authorList>
    </citation>
    <scope>NUCLEOTIDE SEQUENCE [LARGE SCALE GENOMIC DNA]</scope>
    <source>
        <strain evidence="1">A17</strain>
        <strain evidence="2 3">cv. Jemalong A17</strain>
    </source>
</reference>
<proteinExistence type="predicted"/>
<evidence type="ECO:0000313" key="1">
    <source>
        <dbReference type="EMBL" id="AES89582.1"/>
    </source>
</evidence>
<reference evidence="2" key="3">
    <citation type="submission" date="2015-04" db="UniProtKB">
        <authorList>
            <consortium name="EnsemblPlants"/>
        </authorList>
    </citation>
    <scope>IDENTIFICATION</scope>
    <source>
        <strain evidence="2">cv. Jemalong A17</strain>
    </source>
</reference>
<name>G7JRP9_MEDTR</name>
<dbReference type="AlphaFoldDB" id="G7JRP9"/>
<evidence type="ECO:0000313" key="3">
    <source>
        <dbReference type="Proteomes" id="UP000002051"/>
    </source>
</evidence>